<dbReference type="Proteomes" id="UP000005064">
    <property type="component" value="Unassembled WGS sequence"/>
</dbReference>
<organism evidence="2 3">
    <name type="scientific">Rhodococcus pyridinivorans AK37</name>
    <dbReference type="NCBI Taxonomy" id="1114960"/>
    <lineage>
        <taxon>Bacteria</taxon>
        <taxon>Bacillati</taxon>
        <taxon>Actinomycetota</taxon>
        <taxon>Actinomycetes</taxon>
        <taxon>Mycobacteriales</taxon>
        <taxon>Nocardiaceae</taxon>
        <taxon>Rhodococcus</taxon>
    </lineage>
</organism>
<proteinExistence type="predicted"/>
<reference evidence="2 3" key="1">
    <citation type="submission" date="2011-12" db="EMBL/GenBank/DDBJ databases">
        <authorList>
            <person name="Kriszt B."/>
            <person name="Tancsics A."/>
            <person name="Cserhati M."/>
            <person name="Toth A."/>
            <person name="Nagy I."/>
            <person name="Horvath B."/>
            <person name="Tamura T."/>
            <person name="Kukolya J."/>
            <person name="Szoboszlay S."/>
        </authorList>
    </citation>
    <scope>NUCLEOTIDE SEQUENCE [LARGE SCALE GENOMIC DNA]</scope>
    <source>
        <strain evidence="2 3">AK37</strain>
    </source>
</reference>
<dbReference type="EMBL" id="AHBW01000051">
    <property type="protein sequence ID" value="EHK82141.1"/>
    <property type="molecule type" value="Genomic_DNA"/>
</dbReference>
<dbReference type="InterPro" id="IPR001387">
    <property type="entry name" value="Cro/C1-type_HTH"/>
</dbReference>
<sequence>MSCILSNMGPRDEGKAWQAKWAKAVGDRIQAIRKARNVTVLGLSKRCTELGYPIPRSTLTNLETGRKETIVVQEITVIAEALDVSAVELLFPGLPDGEVEYLPGRTARAMDALKNFTGEDKQGRGQRNRFLAMMRAIEQARLDLEVRERTSSDTAGTRNFIESARGALIDAGYTVVGPPPQIEIEAFRTTILDESDNDDE</sequence>
<dbReference type="AlphaFoldDB" id="H0JV45"/>
<evidence type="ECO:0000313" key="3">
    <source>
        <dbReference type="Proteomes" id="UP000005064"/>
    </source>
</evidence>
<name>H0JV45_9NOCA</name>
<dbReference type="InterPro" id="IPR010982">
    <property type="entry name" value="Lambda_DNA-bd_dom_sf"/>
</dbReference>
<feature type="domain" description="HTH cro/C1-type" evidence="1">
    <location>
        <begin position="29"/>
        <end position="89"/>
    </location>
</feature>
<dbReference type="PROSITE" id="PS50943">
    <property type="entry name" value="HTH_CROC1"/>
    <property type="match status" value="1"/>
</dbReference>
<keyword evidence="2" id="KW-0238">DNA-binding</keyword>
<accession>H0JV45</accession>
<protein>
    <submittedName>
        <fullName evidence="2">Putative DNA-binding protein</fullName>
    </submittedName>
</protein>
<comment type="caution">
    <text evidence="2">The sequence shown here is derived from an EMBL/GenBank/DDBJ whole genome shotgun (WGS) entry which is preliminary data.</text>
</comment>
<gene>
    <name evidence="2" type="ORF">AK37_17880</name>
</gene>
<dbReference type="SUPFAM" id="SSF47413">
    <property type="entry name" value="lambda repressor-like DNA-binding domains"/>
    <property type="match status" value="1"/>
</dbReference>
<evidence type="ECO:0000259" key="1">
    <source>
        <dbReference type="PROSITE" id="PS50943"/>
    </source>
</evidence>
<dbReference type="Gene3D" id="1.10.260.40">
    <property type="entry name" value="lambda repressor-like DNA-binding domains"/>
    <property type="match status" value="1"/>
</dbReference>
<evidence type="ECO:0000313" key="2">
    <source>
        <dbReference type="EMBL" id="EHK82141.1"/>
    </source>
</evidence>
<dbReference type="CDD" id="cd00093">
    <property type="entry name" value="HTH_XRE"/>
    <property type="match status" value="1"/>
</dbReference>
<dbReference type="GO" id="GO:0003677">
    <property type="term" value="F:DNA binding"/>
    <property type="evidence" value="ECO:0007669"/>
    <property type="project" value="UniProtKB-KW"/>
</dbReference>